<dbReference type="InterPro" id="IPR036778">
    <property type="entry name" value="OHCU_decarboxylase_sf"/>
</dbReference>
<name>A0A445DUX9_ARAHY</name>
<comment type="caution">
    <text evidence="3">The sequence shown here is derived from an EMBL/GenBank/DDBJ whole genome shotgun (WGS) entry which is preliminary data.</text>
</comment>
<dbReference type="InterPro" id="IPR018020">
    <property type="entry name" value="OHCU_decarboxylase"/>
</dbReference>
<organism evidence="3 4">
    <name type="scientific">Arachis hypogaea</name>
    <name type="common">Peanut</name>
    <dbReference type="NCBI Taxonomy" id="3818"/>
    <lineage>
        <taxon>Eukaryota</taxon>
        <taxon>Viridiplantae</taxon>
        <taxon>Streptophyta</taxon>
        <taxon>Embryophyta</taxon>
        <taxon>Tracheophyta</taxon>
        <taxon>Spermatophyta</taxon>
        <taxon>Magnoliopsida</taxon>
        <taxon>eudicotyledons</taxon>
        <taxon>Gunneridae</taxon>
        <taxon>Pentapetalae</taxon>
        <taxon>rosids</taxon>
        <taxon>fabids</taxon>
        <taxon>Fabales</taxon>
        <taxon>Fabaceae</taxon>
        <taxon>Papilionoideae</taxon>
        <taxon>50 kb inversion clade</taxon>
        <taxon>dalbergioids sensu lato</taxon>
        <taxon>Dalbergieae</taxon>
        <taxon>Pterocarpus clade</taxon>
        <taxon>Arachis</taxon>
    </lineage>
</organism>
<accession>A0A445DUX9</accession>
<dbReference type="GO" id="GO:0006144">
    <property type="term" value="P:purine nucleobase metabolic process"/>
    <property type="evidence" value="ECO:0007669"/>
    <property type="project" value="UniProtKB-KW"/>
</dbReference>
<dbReference type="SUPFAM" id="SSF158694">
    <property type="entry name" value="UraD-Like"/>
    <property type="match status" value="1"/>
</dbReference>
<keyword evidence="1" id="KW-0659">Purine metabolism</keyword>
<dbReference type="Gene3D" id="1.10.3330.10">
    <property type="entry name" value="Oxo-4-hydroxy-4-carboxy-5-ureidoimidazoline decarboxylase"/>
    <property type="match status" value="1"/>
</dbReference>
<feature type="domain" description="Oxo-4-hydroxy-4-carboxy-5-ureidoimidazoline decarboxylase" evidence="2">
    <location>
        <begin position="2"/>
        <end position="44"/>
    </location>
</feature>
<dbReference type="STRING" id="3818.A0A445DUX9"/>
<proteinExistence type="predicted"/>
<keyword evidence="4" id="KW-1185">Reference proteome</keyword>
<sequence length="88" mass="10417">MYEEKFGYIFVTCAFGKSTEDILAELKMRFTDKHVVELDIVSKEEMKGFNLNKKPWFGDDISKSLSREASRFLTENFWPGQYDVEEKF</sequence>
<dbReference type="Pfam" id="PF09349">
    <property type="entry name" value="OHCU_decarbox"/>
    <property type="match status" value="1"/>
</dbReference>
<dbReference type="AlphaFoldDB" id="A0A445DUX9"/>
<reference evidence="3 4" key="1">
    <citation type="submission" date="2019-01" db="EMBL/GenBank/DDBJ databases">
        <title>Sequencing of cultivated peanut Arachis hypogaea provides insights into genome evolution and oil improvement.</title>
        <authorList>
            <person name="Chen X."/>
        </authorList>
    </citation>
    <scope>NUCLEOTIDE SEQUENCE [LARGE SCALE GENOMIC DNA]</scope>
    <source>
        <strain evidence="4">cv. Fuhuasheng</strain>
        <tissue evidence="3">Leaves</tissue>
    </source>
</reference>
<evidence type="ECO:0000313" key="4">
    <source>
        <dbReference type="Proteomes" id="UP000289738"/>
    </source>
</evidence>
<dbReference type="EMBL" id="SDMP01000003">
    <property type="protein sequence ID" value="RYR66973.1"/>
    <property type="molecule type" value="Genomic_DNA"/>
</dbReference>
<dbReference type="Proteomes" id="UP000289738">
    <property type="component" value="Chromosome A03"/>
</dbReference>
<gene>
    <name evidence="3" type="ORF">Ahy_A03g013181</name>
</gene>
<evidence type="ECO:0000259" key="2">
    <source>
        <dbReference type="Pfam" id="PF09349"/>
    </source>
</evidence>
<evidence type="ECO:0000256" key="1">
    <source>
        <dbReference type="ARBA" id="ARBA00022631"/>
    </source>
</evidence>
<protein>
    <recommendedName>
        <fullName evidence="2">Oxo-4-hydroxy-4-carboxy-5-ureidoimidazoline decarboxylase domain-containing protein</fullName>
    </recommendedName>
</protein>
<evidence type="ECO:0000313" key="3">
    <source>
        <dbReference type="EMBL" id="RYR66973.1"/>
    </source>
</evidence>